<dbReference type="EMBL" id="FCOM02000032">
    <property type="protein sequence ID" value="SAL79607.1"/>
    <property type="molecule type" value="Genomic_DNA"/>
</dbReference>
<dbReference type="RefSeq" id="WP_235024689.1">
    <property type="nucleotide sequence ID" value="NZ_FCOM02000032.1"/>
</dbReference>
<evidence type="ECO:0000313" key="2">
    <source>
        <dbReference type="Proteomes" id="UP000055019"/>
    </source>
</evidence>
<evidence type="ECO:0000313" key="1">
    <source>
        <dbReference type="EMBL" id="SAL79607.1"/>
    </source>
</evidence>
<proteinExistence type="predicted"/>
<name>A0A158KES1_9BURK</name>
<organism evidence="1 2">
    <name type="scientific">Caballeronia arvi</name>
    <dbReference type="NCBI Taxonomy" id="1777135"/>
    <lineage>
        <taxon>Bacteria</taxon>
        <taxon>Pseudomonadati</taxon>
        <taxon>Pseudomonadota</taxon>
        <taxon>Betaproteobacteria</taxon>
        <taxon>Burkholderiales</taxon>
        <taxon>Burkholderiaceae</taxon>
        <taxon>Caballeronia</taxon>
    </lineage>
</organism>
<protein>
    <submittedName>
        <fullName evidence="1">Uncharacterized protein</fullName>
    </submittedName>
</protein>
<comment type="caution">
    <text evidence="1">The sequence shown here is derived from an EMBL/GenBank/DDBJ whole genome shotgun (WGS) entry which is preliminary data.</text>
</comment>
<dbReference type="Proteomes" id="UP000055019">
    <property type="component" value="Unassembled WGS sequence"/>
</dbReference>
<sequence>MYQHWYDLAILDLSPKPSTARADNRGMNAHTLDALAALTETVAVIRHARGLKNPHDLPEGSQDWQRAADAFADDFLRALDAEPKVGAWWRI</sequence>
<dbReference type="AlphaFoldDB" id="A0A158KES1"/>
<gene>
    <name evidence="1" type="ORF">AWB74_05571</name>
</gene>
<reference evidence="1" key="1">
    <citation type="submission" date="2016-01" db="EMBL/GenBank/DDBJ databases">
        <authorList>
            <person name="Peeters C."/>
        </authorList>
    </citation>
    <scope>NUCLEOTIDE SEQUENCE [LARGE SCALE GENOMIC DNA]</scope>
    <source>
        <strain evidence="1">LMG 29317</strain>
    </source>
</reference>
<keyword evidence="2" id="KW-1185">Reference proteome</keyword>
<accession>A0A158KES1</accession>